<organism evidence="3 4">
    <name type="scientific">Clunio marinus</name>
    <dbReference type="NCBI Taxonomy" id="568069"/>
    <lineage>
        <taxon>Eukaryota</taxon>
        <taxon>Metazoa</taxon>
        <taxon>Ecdysozoa</taxon>
        <taxon>Arthropoda</taxon>
        <taxon>Hexapoda</taxon>
        <taxon>Insecta</taxon>
        <taxon>Pterygota</taxon>
        <taxon>Neoptera</taxon>
        <taxon>Endopterygota</taxon>
        <taxon>Diptera</taxon>
        <taxon>Nematocera</taxon>
        <taxon>Chironomoidea</taxon>
        <taxon>Chironomidae</taxon>
        <taxon>Clunio</taxon>
    </lineage>
</organism>
<feature type="domain" description="VWFC" evidence="2">
    <location>
        <begin position="31"/>
        <end position="95"/>
    </location>
</feature>
<evidence type="ECO:0000313" key="3">
    <source>
        <dbReference type="EMBL" id="CRK89125.1"/>
    </source>
</evidence>
<feature type="chain" id="PRO_5013312140" evidence="1">
    <location>
        <begin position="23"/>
        <end position="132"/>
    </location>
</feature>
<feature type="signal peptide" evidence="1">
    <location>
        <begin position="1"/>
        <end position="22"/>
    </location>
</feature>
<dbReference type="InterPro" id="IPR001007">
    <property type="entry name" value="VWF_dom"/>
</dbReference>
<dbReference type="EMBL" id="CVRI01000010">
    <property type="protein sequence ID" value="CRK89125.1"/>
    <property type="molecule type" value="Genomic_DNA"/>
</dbReference>
<keyword evidence="4" id="KW-1185">Reference proteome</keyword>
<dbReference type="AlphaFoldDB" id="A0A1J1HM57"/>
<reference evidence="3 4" key="1">
    <citation type="submission" date="2015-04" db="EMBL/GenBank/DDBJ databases">
        <authorList>
            <person name="Syromyatnikov M.Y."/>
            <person name="Popov V.N."/>
        </authorList>
    </citation>
    <scope>NUCLEOTIDE SEQUENCE [LARGE SCALE GENOMIC DNA]</scope>
</reference>
<evidence type="ECO:0000259" key="2">
    <source>
        <dbReference type="PROSITE" id="PS50184"/>
    </source>
</evidence>
<dbReference type="PROSITE" id="PS50184">
    <property type="entry name" value="VWFC_2"/>
    <property type="match status" value="1"/>
</dbReference>
<gene>
    <name evidence="3" type="ORF">CLUMA_CG002508</name>
</gene>
<protein>
    <submittedName>
        <fullName evidence="3">CLUMA_CG002508, isoform A</fullName>
    </submittedName>
</protein>
<dbReference type="SUPFAM" id="SSF57603">
    <property type="entry name" value="FnI-like domain"/>
    <property type="match status" value="1"/>
</dbReference>
<dbReference type="Pfam" id="PF23334">
    <property type="entry name" value="VWC2L_2nd"/>
    <property type="match status" value="1"/>
</dbReference>
<dbReference type="Proteomes" id="UP000183832">
    <property type="component" value="Unassembled WGS sequence"/>
</dbReference>
<sequence length="132" mass="14755">MSFLPESFFFLISFLFFVSVSSSPRQDKCVEGCIVDGVFYESGSDIPKSNPCDICQCFGTEVSCAEIDCPFFNNHNPPCEPIYSPDECCPVNTCGCEEAGIYYLSGEKMPSDYRCQNCTCIETEKVCVFLRC</sequence>
<proteinExistence type="predicted"/>
<name>A0A1J1HM57_9DIPT</name>
<keyword evidence="1" id="KW-0732">Signal</keyword>
<evidence type="ECO:0000256" key="1">
    <source>
        <dbReference type="SAM" id="SignalP"/>
    </source>
</evidence>
<dbReference type="OrthoDB" id="365605at2759"/>
<accession>A0A1J1HM57</accession>
<evidence type="ECO:0000313" key="4">
    <source>
        <dbReference type="Proteomes" id="UP000183832"/>
    </source>
</evidence>